<dbReference type="Pfam" id="PF23562">
    <property type="entry name" value="AMP-binding_C_3"/>
    <property type="match status" value="1"/>
</dbReference>
<name>A0AAV5A489_9AGAM</name>
<dbReference type="InterPro" id="IPR000873">
    <property type="entry name" value="AMP-dep_synth/lig_dom"/>
</dbReference>
<dbReference type="Pfam" id="PF00501">
    <property type="entry name" value="AMP-binding"/>
    <property type="match status" value="1"/>
</dbReference>
<comment type="caution">
    <text evidence="3">The sequence shown here is derived from an EMBL/GenBank/DDBJ whole genome shotgun (WGS) entry which is preliminary data.</text>
</comment>
<organism evidence="3 4">
    <name type="scientific">Clathrus columnatus</name>
    <dbReference type="NCBI Taxonomy" id="1419009"/>
    <lineage>
        <taxon>Eukaryota</taxon>
        <taxon>Fungi</taxon>
        <taxon>Dikarya</taxon>
        <taxon>Basidiomycota</taxon>
        <taxon>Agaricomycotina</taxon>
        <taxon>Agaricomycetes</taxon>
        <taxon>Phallomycetidae</taxon>
        <taxon>Phallales</taxon>
        <taxon>Clathraceae</taxon>
        <taxon>Clathrus</taxon>
    </lineage>
</organism>
<dbReference type="GO" id="GO:0006631">
    <property type="term" value="P:fatty acid metabolic process"/>
    <property type="evidence" value="ECO:0007669"/>
    <property type="project" value="TreeGrafter"/>
</dbReference>
<evidence type="ECO:0000313" key="4">
    <source>
        <dbReference type="Proteomes" id="UP001050691"/>
    </source>
</evidence>
<dbReference type="AlphaFoldDB" id="A0AAV5A489"/>
<gene>
    <name evidence="3" type="ORF">Clacol_003312</name>
</gene>
<sequence>MSYRYINHLTAIDKATRTKPENIAFKVPADGKSGWRDITYEEFWDNVTQLAVYWLKRLDSFFLTGRERKAKVVGLWMTGETYTDVLHMFSLQRAGYCSRLTWTYIKDLDLVRSQFEEAGAKVVVCDTNCVQGWEQLDKAGIKVVPFLTYKEILELAGRFSSTVDLSVLPHLDWNGNGDDILFITQSSGSSSGRPKVIPFTRGWMDANAQKCQIDEQRTPVVLRNGSFCNAAQILRALRTFLYADCIVLTPKLGWEANELTNMIVQCNVTNIVLYPTLVDDILEKAKTSPLLAETLRTLRNITFVGGPLGARALENAKDTGVRIACEFGSTEVGLTMGFEHVLRGPRLLKLYRKFDYEFISFQDRNGANTKLYELVVLPTSPDCPVPTLRDPIDGKYHTKDLFEIVGDGYIFRGRTNDSFILANAALCDARYIEDRVAYLCHDLLSSFVVIGQGRPCPALLAEPRDESNITSITFRRTLLTRLEPLNSPKVMGYQHDRIKPEYVITLPKGSLPLSPGKGAVVRSKAELMFKETLDEVYAGGLTGRTT</sequence>
<dbReference type="Gene3D" id="3.40.50.12780">
    <property type="entry name" value="N-terminal domain of ligase-like"/>
    <property type="match status" value="1"/>
</dbReference>
<dbReference type="PANTHER" id="PTHR43201:SF8">
    <property type="entry name" value="ACYL-COA SYNTHETASE FAMILY MEMBER 3"/>
    <property type="match status" value="1"/>
</dbReference>
<accession>A0AAV5A489</accession>
<dbReference type="InterPro" id="IPR042099">
    <property type="entry name" value="ANL_N_sf"/>
</dbReference>
<evidence type="ECO:0000313" key="3">
    <source>
        <dbReference type="EMBL" id="GJJ09090.1"/>
    </source>
</evidence>
<proteinExistence type="inferred from homology"/>
<comment type="similarity">
    <text evidence="1">Belongs to the ATP-dependent AMP-binding enzyme family.</text>
</comment>
<dbReference type="Proteomes" id="UP001050691">
    <property type="component" value="Unassembled WGS sequence"/>
</dbReference>
<evidence type="ECO:0000259" key="2">
    <source>
        <dbReference type="Pfam" id="PF00501"/>
    </source>
</evidence>
<dbReference type="PANTHER" id="PTHR43201">
    <property type="entry name" value="ACYL-COA SYNTHETASE"/>
    <property type="match status" value="1"/>
</dbReference>
<keyword evidence="4" id="KW-1185">Reference proteome</keyword>
<dbReference type="GO" id="GO:0031956">
    <property type="term" value="F:medium-chain fatty acid-CoA ligase activity"/>
    <property type="evidence" value="ECO:0007669"/>
    <property type="project" value="TreeGrafter"/>
</dbReference>
<dbReference type="EMBL" id="BPWL01000004">
    <property type="protein sequence ID" value="GJJ09090.1"/>
    <property type="molecule type" value="Genomic_DNA"/>
</dbReference>
<reference evidence="3" key="1">
    <citation type="submission" date="2021-10" db="EMBL/GenBank/DDBJ databases">
        <title>De novo Genome Assembly of Clathrus columnatus (Basidiomycota, Fungi) Using Illumina and Nanopore Sequence Data.</title>
        <authorList>
            <person name="Ogiso-Tanaka E."/>
            <person name="Itagaki H."/>
            <person name="Hosoya T."/>
            <person name="Hosaka K."/>
        </authorList>
    </citation>
    <scope>NUCLEOTIDE SEQUENCE</scope>
    <source>
        <strain evidence="3">MO-923</strain>
    </source>
</reference>
<protein>
    <recommendedName>
        <fullName evidence="2">AMP-dependent synthetase/ligase domain-containing protein</fullName>
    </recommendedName>
</protein>
<feature type="domain" description="AMP-dependent synthetase/ligase" evidence="2">
    <location>
        <begin position="14"/>
        <end position="336"/>
    </location>
</feature>
<evidence type="ECO:0000256" key="1">
    <source>
        <dbReference type="ARBA" id="ARBA00006432"/>
    </source>
</evidence>
<dbReference type="SUPFAM" id="SSF56801">
    <property type="entry name" value="Acetyl-CoA synthetase-like"/>
    <property type="match status" value="1"/>
</dbReference>